<dbReference type="PANTHER" id="PTHR43663">
    <property type="entry name" value="CHROMATE TRANSPORT PROTEIN-RELATED"/>
    <property type="match status" value="1"/>
</dbReference>
<dbReference type="RefSeq" id="WP_075727980.1">
    <property type="nucleotide sequence ID" value="NZ_LTDM01000059.1"/>
</dbReference>
<dbReference type="OrthoDB" id="9788907at2"/>
<evidence type="ECO:0000256" key="7">
    <source>
        <dbReference type="SAM" id="Phobius"/>
    </source>
</evidence>
<dbReference type="EMBL" id="LTDM01000059">
    <property type="protein sequence ID" value="OLS01815.1"/>
    <property type="molecule type" value="Genomic_DNA"/>
</dbReference>
<feature type="transmembrane region" description="Helical" evidence="7">
    <location>
        <begin position="137"/>
        <end position="166"/>
    </location>
</feature>
<organism evidence="8 9">
    <name type="scientific">Tissierella creatinophila DSM 6911</name>
    <dbReference type="NCBI Taxonomy" id="1123403"/>
    <lineage>
        <taxon>Bacteria</taxon>
        <taxon>Bacillati</taxon>
        <taxon>Bacillota</taxon>
        <taxon>Tissierellia</taxon>
        <taxon>Tissierellales</taxon>
        <taxon>Tissierellaceae</taxon>
        <taxon>Tissierella</taxon>
    </lineage>
</organism>
<keyword evidence="4 7" id="KW-0812">Transmembrane</keyword>
<feature type="transmembrane region" description="Helical" evidence="7">
    <location>
        <begin position="105"/>
        <end position="125"/>
    </location>
</feature>
<evidence type="ECO:0000313" key="9">
    <source>
        <dbReference type="Proteomes" id="UP000186112"/>
    </source>
</evidence>
<keyword evidence="5 7" id="KW-1133">Transmembrane helix</keyword>
<reference evidence="8 9" key="1">
    <citation type="submission" date="2016-02" db="EMBL/GenBank/DDBJ databases">
        <title>Genome sequence of Tissierella creatinophila DSM 6911.</title>
        <authorList>
            <person name="Poehlein A."/>
            <person name="Daniel R."/>
        </authorList>
    </citation>
    <scope>NUCLEOTIDE SEQUENCE [LARGE SCALE GENOMIC DNA]</scope>
    <source>
        <strain evidence="8 9">DSM 6911</strain>
    </source>
</reference>
<evidence type="ECO:0000256" key="5">
    <source>
        <dbReference type="ARBA" id="ARBA00022989"/>
    </source>
</evidence>
<dbReference type="InterPro" id="IPR003370">
    <property type="entry name" value="Chromate_transpt"/>
</dbReference>
<dbReference type="GO" id="GO:0005886">
    <property type="term" value="C:plasma membrane"/>
    <property type="evidence" value="ECO:0007669"/>
    <property type="project" value="UniProtKB-SubCell"/>
</dbReference>
<evidence type="ECO:0000256" key="3">
    <source>
        <dbReference type="ARBA" id="ARBA00022475"/>
    </source>
</evidence>
<sequence>MFLTFFKIGAFTFGGGFAMIPIIQREVVEKKNWIKDEEFIDTISIAQSAPGPVAVNSSIFVGYKIDGLKGAIICTVGTVLPSFFIILFIAVFFTQFKNNPLFEEIFLGIRPVVVALIFSAVYKLITKAHLGYKDLVIAIIAMLTIVIFNVTPIYVIVVGVALRVIYNKFKNKE</sequence>
<comment type="caution">
    <text evidence="8">The sequence shown here is derived from an EMBL/GenBank/DDBJ whole genome shotgun (WGS) entry which is preliminary data.</text>
</comment>
<dbReference type="Pfam" id="PF02417">
    <property type="entry name" value="Chromate_transp"/>
    <property type="match status" value="1"/>
</dbReference>
<dbReference type="AlphaFoldDB" id="A0A1U7M3G0"/>
<dbReference type="GO" id="GO:0015109">
    <property type="term" value="F:chromate transmembrane transporter activity"/>
    <property type="evidence" value="ECO:0007669"/>
    <property type="project" value="InterPro"/>
</dbReference>
<proteinExistence type="inferred from homology"/>
<evidence type="ECO:0000256" key="2">
    <source>
        <dbReference type="ARBA" id="ARBA00005262"/>
    </source>
</evidence>
<name>A0A1U7M3G0_TISCR</name>
<dbReference type="Proteomes" id="UP000186112">
    <property type="component" value="Unassembled WGS sequence"/>
</dbReference>
<keyword evidence="3" id="KW-1003">Cell membrane</keyword>
<protein>
    <submittedName>
        <fullName evidence="8">Putative chromate transport protein</fullName>
    </submittedName>
</protein>
<evidence type="ECO:0000256" key="1">
    <source>
        <dbReference type="ARBA" id="ARBA00004651"/>
    </source>
</evidence>
<keyword evidence="9" id="KW-1185">Reference proteome</keyword>
<accession>A0A1U7M3G0</accession>
<dbReference type="PANTHER" id="PTHR43663:SF2">
    <property type="entry name" value="CHROMATE TRANSPORT PROTEIN-RELATED"/>
    <property type="match status" value="1"/>
</dbReference>
<evidence type="ECO:0000256" key="4">
    <source>
        <dbReference type="ARBA" id="ARBA00022692"/>
    </source>
</evidence>
<feature type="transmembrane region" description="Helical" evidence="7">
    <location>
        <begin position="6"/>
        <end position="23"/>
    </location>
</feature>
<comment type="similarity">
    <text evidence="2">Belongs to the chromate ion transporter (CHR) (TC 2.A.51) family.</text>
</comment>
<evidence type="ECO:0000256" key="6">
    <source>
        <dbReference type="ARBA" id="ARBA00023136"/>
    </source>
</evidence>
<comment type="subcellular location">
    <subcellularLocation>
        <location evidence="1">Cell membrane</location>
        <topology evidence="1">Multi-pass membrane protein</topology>
    </subcellularLocation>
</comment>
<feature type="transmembrane region" description="Helical" evidence="7">
    <location>
        <begin position="70"/>
        <end position="93"/>
    </location>
</feature>
<dbReference type="InterPro" id="IPR052518">
    <property type="entry name" value="CHR_Transporter"/>
</dbReference>
<evidence type="ECO:0000313" key="8">
    <source>
        <dbReference type="EMBL" id="OLS01815.1"/>
    </source>
</evidence>
<gene>
    <name evidence="8" type="primary">srpC_4</name>
    <name evidence="8" type="ORF">TICRE_21910</name>
</gene>
<keyword evidence="6 7" id="KW-0472">Membrane</keyword>